<keyword evidence="1" id="KW-0378">Hydrolase</keyword>
<comment type="caution">
    <text evidence="1">The sequence shown here is derived from an EMBL/GenBank/DDBJ whole genome shotgun (WGS) entry which is preliminary data.</text>
</comment>
<organism evidence="1 2">
    <name type="scientific">Lipomyces orientalis</name>
    <dbReference type="NCBI Taxonomy" id="1233043"/>
    <lineage>
        <taxon>Eukaryota</taxon>
        <taxon>Fungi</taxon>
        <taxon>Dikarya</taxon>
        <taxon>Ascomycota</taxon>
        <taxon>Saccharomycotina</taxon>
        <taxon>Lipomycetes</taxon>
        <taxon>Lipomycetales</taxon>
        <taxon>Lipomycetaceae</taxon>
        <taxon>Lipomyces</taxon>
    </lineage>
</organism>
<keyword evidence="2" id="KW-1185">Reference proteome</keyword>
<sequence length="1278" mass="140693">MGNEGHSVSRRKSEFAGPCDRDAQILHEQIHIPTATASFFRLFRYANSEDKAILFLGFCASVMDGLMKPLMAIVFGAATMEFTDMSNNNFDSNQFIRNISRLALYLVFIGVASSLFTFVKTYLFRNRAEILSARIREQYLAATLRQNIGYFDTLGPGEITSRIASDTVAVQDAMSEKISYLISHTTTILAATVVAYIRAPLLSLIVTGNVFVIIFVSYLGSRVITKYSELAQTANSLGGTLAEESISSISNVQAFGIQHHMVQAYDKLLKISEKWSIRAGYAGSLQSGITFLFAFSIDALAYWQGTRLLTEGKVNVSAMMTVILTLIYGAYAFMILAPYITTISNGLAASTKIFATIDRKSAIDSFSRKGKRLAEVNGDIELRSVRFIYPSRPHVPILRDFSLHIPAGQTVALVGESGSGKSTIISLLERFYNPVDGQILLDGHDIFDLNTRWLRQTMALVSQQSELFSCSIFDNICCGLIGTTYENASTITKREKVIEACKQANAWDFIQTLPSGLETLVGERGILLSGGQRQRIAIARAIVGNPKILLLDEATSALDTKSEATVQEALDRAAKNRTTIVIAHRLSTIKNADLIVVMHRGEILEKGTHDELMTKMDRYYRLIQSQSIEARRQFHSESENLPACEEVLREKNVIDVRNDSMLMKTSGGDQESIGTFHGRIEDKKLPSIWAVMKLLYKIGQTDIIVMVIGLVSSVITGFGYVGLGILYGVALQRLEDYGTPYHYQELKKAVYPTAGFLFMVGVILLFTSSIGGCMFSYSSSNLVRHIRALSFQHILRQDISYFDAEEHSAGALCSALANEAQSIESLGGVTMNKLLECITIFLGGFVVSVVIGFKLGLVMFGTVPIIVIVGALRFRSLAMVAQNKHNDNEISSAQACEATSAIRTVLSLTREEKILEQYGTNLKSIIEGNRAAEFRSAVFEGLAEGMQYFITALGFWYGSILVARGEYSLFQFFAVFLIVVFGADHTSTFFTFAPEMGKALNAGRNIKKLLDSVPDIDSWNSDGNKIHEDQVEGEIELHDIFFRYPSRPNIPVLQGLSLTVKKGQFVALVGSSGCGKSTIIGLIELFYRPQCGSIFLDGHDIQSLSVSAYRGNFALVQQEPTLYTGTIKYNVALGCTRQVSEEEIVMACRQANIHDFVMSLPDGYDTLCGAKGVLLSGGQKQRIAIARAVIRQPKVLLLDEATSALDSESETVVQAALNEAAKGRTTIAIAHRLSTIRNADMIYVIDKGSVLESGTHRQLLANQGKYFELVQLQSLETD</sequence>
<name>A0ACC3TEQ2_9ASCO</name>
<dbReference type="Proteomes" id="UP001489719">
    <property type="component" value="Unassembled WGS sequence"/>
</dbReference>
<gene>
    <name evidence="1" type="ORF">V1517DRAFT_51630</name>
</gene>
<protein>
    <submittedName>
        <fullName evidence="1">P-loop containing nucleoside triphosphate hydrolase protein</fullName>
    </submittedName>
</protein>
<evidence type="ECO:0000313" key="2">
    <source>
        <dbReference type="Proteomes" id="UP001489719"/>
    </source>
</evidence>
<accession>A0ACC3TEQ2</accession>
<reference evidence="2" key="1">
    <citation type="journal article" date="2024" name="Front. Bioeng. Biotechnol.">
        <title>Genome-scale model development and genomic sequencing of the oleaginous clade Lipomyces.</title>
        <authorList>
            <person name="Czajka J.J."/>
            <person name="Han Y."/>
            <person name="Kim J."/>
            <person name="Mondo S.J."/>
            <person name="Hofstad B.A."/>
            <person name="Robles A."/>
            <person name="Haridas S."/>
            <person name="Riley R."/>
            <person name="LaButti K."/>
            <person name="Pangilinan J."/>
            <person name="Andreopoulos W."/>
            <person name="Lipzen A."/>
            <person name="Yan J."/>
            <person name="Wang M."/>
            <person name="Ng V."/>
            <person name="Grigoriev I.V."/>
            <person name="Spatafora J.W."/>
            <person name="Magnuson J.K."/>
            <person name="Baker S.E."/>
            <person name="Pomraning K.R."/>
        </authorList>
    </citation>
    <scope>NUCLEOTIDE SEQUENCE [LARGE SCALE GENOMIC DNA]</scope>
    <source>
        <strain evidence="2">CBS 10300</strain>
    </source>
</reference>
<proteinExistence type="predicted"/>
<evidence type="ECO:0000313" key="1">
    <source>
        <dbReference type="EMBL" id="KAK9319347.1"/>
    </source>
</evidence>
<dbReference type="EMBL" id="MU970196">
    <property type="protein sequence ID" value="KAK9319347.1"/>
    <property type="molecule type" value="Genomic_DNA"/>
</dbReference>